<keyword evidence="2" id="KW-1185">Reference proteome</keyword>
<dbReference type="GO" id="GO:0016874">
    <property type="term" value="F:ligase activity"/>
    <property type="evidence" value="ECO:0007669"/>
    <property type="project" value="UniProtKB-KW"/>
</dbReference>
<gene>
    <name evidence="1" type="ORF">FHS89_000506</name>
</gene>
<comment type="caution">
    <text evidence="1">The sequence shown here is derived from an EMBL/GenBank/DDBJ whole genome shotgun (WGS) entry which is preliminary data.</text>
</comment>
<accession>A0A840WHB1</accession>
<dbReference type="InterPro" id="IPR009389">
    <property type="entry name" value="DUF1045"/>
</dbReference>
<dbReference type="EMBL" id="JACIJS010000001">
    <property type="protein sequence ID" value="MBB5514508.1"/>
    <property type="molecule type" value="Genomic_DNA"/>
</dbReference>
<evidence type="ECO:0000313" key="1">
    <source>
        <dbReference type="EMBL" id="MBB5514508.1"/>
    </source>
</evidence>
<evidence type="ECO:0000313" key="2">
    <source>
        <dbReference type="Proteomes" id="UP000553766"/>
    </source>
</evidence>
<organism evidence="1 2">
    <name type="scientific">Rubricella aquisinus</name>
    <dbReference type="NCBI Taxonomy" id="2028108"/>
    <lineage>
        <taxon>Bacteria</taxon>
        <taxon>Pseudomonadati</taxon>
        <taxon>Pseudomonadota</taxon>
        <taxon>Alphaproteobacteria</taxon>
        <taxon>Rhodobacterales</taxon>
        <taxon>Paracoccaceae</taxon>
        <taxon>Rubricella</taxon>
    </lineage>
</organism>
<proteinExistence type="predicted"/>
<dbReference type="RefSeq" id="WP_184008134.1">
    <property type="nucleotide sequence ID" value="NZ_JACIJS010000001.1"/>
</dbReference>
<dbReference type="Proteomes" id="UP000553766">
    <property type="component" value="Unassembled WGS sequence"/>
</dbReference>
<reference evidence="1 2" key="1">
    <citation type="submission" date="2020-08" db="EMBL/GenBank/DDBJ databases">
        <title>Genomic Encyclopedia of Type Strains, Phase IV (KMG-IV): sequencing the most valuable type-strain genomes for metagenomic binning, comparative biology and taxonomic classification.</title>
        <authorList>
            <person name="Goeker M."/>
        </authorList>
    </citation>
    <scope>NUCLEOTIDE SEQUENCE [LARGE SCALE GENOMIC DNA]</scope>
    <source>
        <strain evidence="1 2">DSM 103377</strain>
    </source>
</reference>
<dbReference type="PIRSF" id="PIRSF033328">
    <property type="entry name" value="Phest_Mll4975"/>
    <property type="match status" value="1"/>
</dbReference>
<protein>
    <submittedName>
        <fullName evidence="1">2'-5' RNA ligase</fullName>
    </submittedName>
</protein>
<dbReference type="Pfam" id="PF06299">
    <property type="entry name" value="DUF1045"/>
    <property type="match status" value="1"/>
</dbReference>
<dbReference type="Gene3D" id="3.90.1140.10">
    <property type="entry name" value="Cyclic phosphodiesterase"/>
    <property type="match status" value="1"/>
</dbReference>
<keyword evidence="1" id="KW-0436">Ligase</keyword>
<name>A0A840WHB1_9RHOB</name>
<dbReference type="AlphaFoldDB" id="A0A840WHB1"/>
<sequence length="232" mass="26304">MLRSVTSEGVFVRYTRYAVYVMPEPAEFAAAGAAWLGWDARAGRDVAQPDVPQISDITARPRKYGFHATIKAPFRLADPYDEADLRAALTRFCAGRTPVAFDIGIARIGNFFAFTPQQEEPDLSDMAADTVRHLDKFRAPLTDEDRARRRPDRLSPALRQNLEQWGYPHVLEAFRFHITLTGPVSDNRHLTALQTHFAEKTPKTLKVSSLSLMGERPDGRFVECLRCNFRHE</sequence>